<gene>
    <name evidence="3" type="ORF">S01H1_13027</name>
</gene>
<evidence type="ECO:0000313" key="3">
    <source>
        <dbReference type="EMBL" id="GAF72577.1"/>
    </source>
</evidence>
<dbReference type="InterPro" id="IPR050445">
    <property type="entry name" value="Bact_polysacc_biosynth/exp"/>
</dbReference>
<proteinExistence type="predicted"/>
<keyword evidence="1" id="KW-0175">Coiled coil</keyword>
<keyword evidence="2" id="KW-0472">Membrane</keyword>
<feature type="non-terminal residue" evidence="3">
    <location>
        <position position="410"/>
    </location>
</feature>
<dbReference type="EMBL" id="BARS01006712">
    <property type="protein sequence ID" value="GAF72577.1"/>
    <property type="molecule type" value="Genomic_DNA"/>
</dbReference>
<protein>
    <recommendedName>
        <fullName evidence="4">Tyrosine kinase G-rich domain-containing protein</fullName>
    </recommendedName>
</protein>
<evidence type="ECO:0000256" key="2">
    <source>
        <dbReference type="SAM" id="Phobius"/>
    </source>
</evidence>
<name>X0S9I0_9ZZZZ</name>
<keyword evidence="2" id="KW-1133">Transmembrane helix</keyword>
<feature type="transmembrane region" description="Helical" evidence="2">
    <location>
        <begin position="285"/>
        <end position="306"/>
    </location>
</feature>
<dbReference type="PANTHER" id="PTHR32309">
    <property type="entry name" value="TYROSINE-PROTEIN KINASE"/>
    <property type="match status" value="1"/>
</dbReference>
<evidence type="ECO:0000256" key="1">
    <source>
        <dbReference type="SAM" id="Coils"/>
    </source>
</evidence>
<keyword evidence="2" id="KW-0812">Transmembrane</keyword>
<organism evidence="3">
    <name type="scientific">marine sediment metagenome</name>
    <dbReference type="NCBI Taxonomy" id="412755"/>
    <lineage>
        <taxon>unclassified sequences</taxon>
        <taxon>metagenomes</taxon>
        <taxon>ecological metagenomes</taxon>
    </lineage>
</organism>
<dbReference type="AlphaFoldDB" id="X0S9I0"/>
<feature type="non-terminal residue" evidence="3">
    <location>
        <position position="1"/>
    </location>
</feature>
<comment type="caution">
    <text evidence="3">The sequence shown here is derived from an EMBL/GenBank/DDBJ whole genome shotgun (WGS) entry which is preliminary data.</text>
</comment>
<accession>X0S9I0</accession>
<dbReference type="InterPro" id="IPR027417">
    <property type="entry name" value="P-loop_NTPase"/>
</dbReference>
<sequence length="410" mass="46254">RDVALVNAVVRAYLDEIVEKEKNKKRARLNELDAAYSSKDEEVRKRLTNLKNLADELGTVDLKAASLKQQLVMQELSGARSNLMRQQFETRRAVGQMQAKQSLLNLVDEQEISEAEVKAYLRNDPAYKEMFQEQQYRMMDLAYLKSAIRDHANSPHLNKFMRDYQAVQAQVEGMSGEVREEIRDKRRTELRREITQLEAQAAFLAEQESELKKGVESRRVEAQRLGEFSVDLEMMRTEIDNIRNVQVGIAREREQLTVELQAVSRIRVRQEAETQNAAANRAARVALSIVAMIFGLCLPGGLIVLWDSQMRRINSADDVSGGLGVEVLGSIPVIPARIMQNLGSPTRKHNLWQTRLAESIDGVAARLLRKADRGESRVVLVTSATAGEGKTSLATQLAMSLARNNRRTVL</sequence>
<reference evidence="3" key="1">
    <citation type="journal article" date="2014" name="Front. Microbiol.">
        <title>High frequency of phylogenetically diverse reductive dehalogenase-homologous genes in deep subseafloor sedimentary metagenomes.</title>
        <authorList>
            <person name="Kawai M."/>
            <person name="Futagami T."/>
            <person name="Toyoda A."/>
            <person name="Takaki Y."/>
            <person name="Nishi S."/>
            <person name="Hori S."/>
            <person name="Arai W."/>
            <person name="Tsubouchi T."/>
            <person name="Morono Y."/>
            <person name="Uchiyama I."/>
            <person name="Ito T."/>
            <person name="Fujiyama A."/>
            <person name="Inagaki F."/>
            <person name="Takami H."/>
        </authorList>
    </citation>
    <scope>NUCLEOTIDE SEQUENCE</scope>
    <source>
        <strain evidence="3">Expedition CK06-06</strain>
    </source>
</reference>
<dbReference type="Gene3D" id="3.40.50.300">
    <property type="entry name" value="P-loop containing nucleotide triphosphate hydrolases"/>
    <property type="match status" value="1"/>
</dbReference>
<feature type="coiled-coil region" evidence="1">
    <location>
        <begin position="10"/>
        <end position="70"/>
    </location>
</feature>
<evidence type="ECO:0008006" key="4">
    <source>
        <dbReference type="Google" id="ProtNLM"/>
    </source>
</evidence>
<dbReference type="PANTHER" id="PTHR32309:SF31">
    <property type="entry name" value="CAPSULAR EXOPOLYSACCHARIDE FAMILY"/>
    <property type="match status" value="1"/>
</dbReference>